<dbReference type="AlphaFoldDB" id="W7TSV6"/>
<dbReference type="Proteomes" id="UP000019335">
    <property type="component" value="Chromosome 3"/>
</dbReference>
<gene>
    <name evidence="1" type="ORF">Naga_100119g8</name>
</gene>
<dbReference type="EMBL" id="AZIL01000175">
    <property type="protein sequence ID" value="EWM29237.1"/>
    <property type="molecule type" value="Genomic_DNA"/>
</dbReference>
<accession>W7TSV6</accession>
<proteinExistence type="predicted"/>
<keyword evidence="2" id="KW-1185">Reference proteome</keyword>
<protein>
    <submittedName>
        <fullName evidence="1">Uncharacterized protein</fullName>
    </submittedName>
</protein>
<name>W7TSV6_9STRA</name>
<organism evidence="1 2">
    <name type="scientific">Nannochloropsis gaditana</name>
    <dbReference type="NCBI Taxonomy" id="72520"/>
    <lineage>
        <taxon>Eukaryota</taxon>
        <taxon>Sar</taxon>
        <taxon>Stramenopiles</taxon>
        <taxon>Ochrophyta</taxon>
        <taxon>Eustigmatophyceae</taxon>
        <taxon>Eustigmatales</taxon>
        <taxon>Monodopsidaceae</taxon>
        <taxon>Nannochloropsis</taxon>
    </lineage>
</organism>
<evidence type="ECO:0000313" key="2">
    <source>
        <dbReference type="Proteomes" id="UP000019335"/>
    </source>
</evidence>
<sequence length="456" mass="51003">MSTLPVQHEMVGMVSAVWPRNIMTPQLWGMLCIMASIVLVARQRTQSFPLQSKQGRASNPYQVLGSGDVASGVRYKPQTYDDGSDNISYKTLVIYVYHESDAVTKENLQFFLKAGVGDVEDPLTDYVIVVNGETTLDLDGLPPNVRIKYRDNTCYDGGSAGVVLAEVNIAEYHFFIIMNSSVRGPFLPSYFSHTAGGGLGVGSSLYAQSRPWTTAFTDLLNSYVKLAGTTINCEVHVHVQSMLLATDSVGLKILIDSGAFECARDRDAAIANYELGASARIMENGYSVDCLMLRYAGVDWLSLKSPKCNQLLNPYVPLYNDGMSLNPLEVVFVKVKPHTLASDHTVQRWTDYVLGRDDLVSSFFYSSTVQRVVADRRKRLERMVRDCDASFDHASFLERHPELDPAAKSANYELFLDKYLFSGEPYRYTVPHKREEDVPHLYCRSFVKYGVPDFSD</sequence>
<comment type="caution">
    <text evidence="1">The sequence shown here is derived from an EMBL/GenBank/DDBJ whole genome shotgun (WGS) entry which is preliminary data.</text>
</comment>
<reference evidence="1 2" key="1">
    <citation type="journal article" date="2014" name="Mol. Plant">
        <title>Chromosome Scale Genome Assembly and Transcriptome Profiling of Nannochloropsis gaditana in Nitrogen Depletion.</title>
        <authorList>
            <person name="Corteggiani Carpinelli E."/>
            <person name="Telatin A."/>
            <person name="Vitulo N."/>
            <person name="Forcato C."/>
            <person name="D'Angelo M."/>
            <person name="Schiavon R."/>
            <person name="Vezzi A."/>
            <person name="Giacometti G.M."/>
            <person name="Morosinotto T."/>
            <person name="Valle G."/>
        </authorList>
    </citation>
    <scope>NUCLEOTIDE SEQUENCE [LARGE SCALE GENOMIC DNA]</scope>
    <source>
        <strain evidence="1 2">B-31</strain>
    </source>
</reference>
<evidence type="ECO:0000313" key="1">
    <source>
        <dbReference type="EMBL" id="EWM29237.1"/>
    </source>
</evidence>
<dbReference type="OrthoDB" id="204504at2759"/>